<protein>
    <recommendedName>
        <fullName evidence="2">DUF732 domain-containing protein</fullName>
    </recommendedName>
</protein>
<evidence type="ECO:0000313" key="4">
    <source>
        <dbReference type="Proteomes" id="UP000305109"/>
    </source>
</evidence>
<feature type="domain" description="DUF732" evidence="2">
    <location>
        <begin position="79"/>
        <end position="134"/>
    </location>
</feature>
<proteinExistence type="predicted"/>
<dbReference type="RefSeq" id="WP_136906567.1">
    <property type="nucleotide sequence ID" value="NZ_SUMD01000001.1"/>
</dbReference>
<gene>
    <name evidence="3" type="ORF">FCG67_01765</name>
</gene>
<dbReference type="Pfam" id="PF05305">
    <property type="entry name" value="DUF732"/>
    <property type="match status" value="1"/>
</dbReference>
<keyword evidence="1" id="KW-0732">Signal</keyword>
<feature type="chain" id="PRO_5045149306" description="DUF732 domain-containing protein" evidence="1">
    <location>
        <begin position="21"/>
        <end position="139"/>
    </location>
</feature>
<reference evidence="3 4" key="1">
    <citation type="submission" date="2019-04" db="EMBL/GenBank/DDBJ databases">
        <title>Rhodococcus oryzae sp. nov., a novel actinomycete isolated from rhizosphere soil of rice (Oryza sativa L.).</title>
        <authorList>
            <person name="Li C."/>
        </authorList>
    </citation>
    <scope>NUCLEOTIDE SEQUENCE [LARGE SCALE GENOMIC DNA]</scope>
    <source>
        <strain evidence="3 4">NEAU-CX67</strain>
    </source>
</reference>
<name>A0ABY2RQR2_9NOCA</name>
<keyword evidence="4" id="KW-1185">Reference proteome</keyword>
<dbReference type="EMBL" id="SUMD01000001">
    <property type="protein sequence ID" value="TJZ81387.1"/>
    <property type="molecule type" value="Genomic_DNA"/>
</dbReference>
<organism evidence="3 4">
    <name type="scientific">Rhodococcus oryzae</name>
    <dbReference type="NCBI Taxonomy" id="2571143"/>
    <lineage>
        <taxon>Bacteria</taxon>
        <taxon>Bacillati</taxon>
        <taxon>Actinomycetota</taxon>
        <taxon>Actinomycetes</taxon>
        <taxon>Mycobacteriales</taxon>
        <taxon>Nocardiaceae</taxon>
        <taxon>Rhodococcus</taxon>
    </lineage>
</organism>
<dbReference type="InterPro" id="IPR007969">
    <property type="entry name" value="DUF732"/>
</dbReference>
<evidence type="ECO:0000256" key="1">
    <source>
        <dbReference type="SAM" id="SignalP"/>
    </source>
</evidence>
<feature type="signal peptide" evidence="1">
    <location>
        <begin position="1"/>
        <end position="20"/>
    </location>
</feature>
<evidence type="ECO:0000259" key="2">
    <source>
        <dbReference type="Pfam" id="PF05305"/>
    </source>
</evidence>
<sequence>MKRLILLGITVGLAALGLTACSEDSAPIETVAASADQTTPARSTDRNLVDTLNRGRQLGAKVQVDMYVRELNSILAATGETMSRADALELAGSLCNFLDAGNSPYDAAQVLESEGFPKEHSAALVPKAIAAACTEHLTG</sequence>
<evidence type="ECO:0000313" key="3">
    <source>
        <dbReference type="EMBL" id="TJZ81387.1"/>
    </source>
</evidence>
<dbReference type="PROSITE" id="PS51257">
    <property type="entry name" value="PROKAR_LIPOPROTEIN"/>
    <property type="match status" value="1"/>
</dbReference>
<comment type="caution">
    <text evidence="3">The sequence shown here is derived from an EMBL/GenBank/DDBJ whole genome shotgun (WGS) entry which is preliminary data.</text>
</comment>
<accession>A0ABY2RQR2</accession>
<dbReference type="Proteomes" id="UP000305109">
    <property type="component" value="Unassembled WGS sequence"/>
</dbReference>